<protein>
    <submittedName>
        <fullName evidence="2">Putative PAS/PAC sensor protein</fullName>
    </submittedName>
</protein>
<reference evidence="2" key="1">
    <citation type="submission" date="2009-08" db="EMBL/GenBank/DDBJ databases">
        <authorList>
            <consortium name="US DOE Joint Genome Institute"/>
            <person name="Lucas S."/>
            <person name="Copeland A."/>
            <person name="Lapidus A."/>
            <person name="Glavina del Rio T."/>
            <person name="Dalin E."/>
            <person name="Tice H."/>
            <person name="Bruce D."/>
            <person name="Barry K."/>
            <person name="Pitluck S."/>
            <person name="Lowry S."/>
            <person name="Larimer F."/>
            <person name="Land M."/>
            <person name="Hauser L."/>
            <person name="Kyrpides N."/>
            <person name="Ivanova N."/>
            <person name="McMahon K.D."/>
            <person name="Hugenholtz P."/>
        </authorList>
    </citation>
    <scope>NUCLEOTIDE SEQUENCE</scope>
    <source>
        <strain evidence="2">UW-1</strain>
    </source>
</reference>
<dbReference type="eggNOG" id="COG3290">
    <property type="taxonomic scope" value="Bacteria"/>
</dbReference>
<dbReference type="KEGG" id="app:CAP2UW1_0964"/>
<dbReference type="InterPro" id="IPR035965">
    <property type="entry name" value="PAS-like_dom_sf"/>
</dbReference>
<dbReference type="InterPro" id="IPR013767">
    <property type="entry name" value="PAS_fold"/>
</dbReference>
<dbReference type="CDD" id="cd00130">
    <property type="entry name" value="PAS"/>
    <property type="match status" value="1"/>
</dbReference>
<reference evidence="2" key="2">
    <citation type="submission" date="2009-09" db="EMBL/GenBank/DDBJ databases">
        <title>Complete sequence of chromosome of Candidatus Accumulibacter phosphatis clade IIA str. UW-1.</title>
        <authorList>
            <consortium name="US DOE Joint Genome Institute"/>
            <person name="Martin H.G."/>
            <person name="Ivanova N."/>
            <person name="Kunin V."/>
            <person name="Warnecke F."/>
            <person name="Barry K."/>
            <person name="He S."/>
            <person name="Salamov A."/>
            <person name="Szeto E."/>
            <person name="Dalin E."/>
            <person name="Pangilinan J.L."/>
            <person name="Lapidus A."/>
            <person name="Lowry S."/>
            <person name="Kyrpides N.C."/>
            <person name="McMahon K.D."/>
            <person name="Hugenholtz P."/>
        </authorList>
    </citation>
    <scope>NUCLEOTIDE SEQUENCE [LARGE SCALE GENOMIC DNA]</scope>
    <source>
        <strain evidence="2">UW-1</strain>
    </source>
</reference>
<evidence type="ECO:0000259" key="1">
    <source>
        <dbReference type="PROSITE" id="PS50112"/>
    </source>
</evidence>
<name>C7RPQ8_ACCRE</name>
<dbReference type="Gene3D" id="3.30.450.20">
    <property type="entry name" value="PAS domain"/>
    <property type="match status" value="1"/>
</dbReference>
<sequence length="179" mass="19945">MRKNLPVTNLETILPDNEFIYSRTDAKGVIVEANEAFAKVSGFTREEMIGQPHNLVRHPDMPEEAFADMWRDLKAGRPWCGLVKNRRKDGGFYWVVANVSPVREGGQVVGYQSVRSRPSRTEINTADAAYKQIREGDKSTRVEHAGLCPHLTPLPLKAPGGATDSLRGRSARFEAQVRG</sequence>
<gene>
    <name evidence="2" type="ordered locus">CAP2UW1_0964</name>
</gene>
<dbReference type="GO" id="GO:0006355">
    <property type="term" value="P:regulation of DNA-templated transcription"/>
    <property type="evidence" value="ECO:0007669"/>
    <property type="project" value="InterPro"/>
</dbReference>
<dbReference type="STRING" id="522306.CAP2UW1_0964"/>
<proteinExistence type="predicted"/>
<dbReference type="OrthoDB" id="9806477at2"/>
<evidence type="ECO:0000313" key="2">
    <source>
        <dbReference type="EMBL" id="ACV34301.1"/>
    </source>
</evidence>
<dbReference type="EMBL" id="CP001715">
    <property type="protein sequence ID" value="ACV34301.1"/>
    <property type="molecule type" value="Genomic_DNA"/>
</dbReference>
<dbReference type="Pfam" id="PF00989">
    <property type="entry name" value="PAS"/>
    <property type="match status" value="1"/>
</dbReference>
<accession>C7RPQ8</accession>
<dbReference type="PROSITE" id="PS50112">
    <property type="entry name" value="PAS"/>
    <property type="match status" value="1"/>
</dbReference>
<dbReference type="AlphaFoldDB" id="C7RPQ8"/>
<dbReference type="HOGENOM" id="CLU_097884_2_1_4"/>
<feature type="domain" description="PAS" evidence="1">
    <location>
        <begin position="25"/>
        <end position="60"/>
    </location>
</feature>
<organism evidence="2">
    <name type="scientific">Accumulibacter regalis</name>
    <dbReference type="NCBI Taxonomy" id="522306"/>
    <lineage>
        <taxon>Bacteria</taxon>
        <taxon>Pseudomonadati</taxon>
        <taxon>Pseudomonadota</taxon>
        <taxon>Betaproteobacteria</taxon>
        <taxon>Candidatus Accumulibacter</taxon>
    </lineage>
</organism>
<dbReference type="NCBIfam" id="TIGR00229">
    <property type="entry name" value="sensory_box"/>
    <property type="match status" value="1"/>
</dbReference>
<dbReference type="InterPro" id="IPR000014">
    <property type="entry name" value="PAS"/>
</dbReference>
<dbReference type="SUPFAM" id="SSF55785">
    <property type="entry name" value="PYP-like sensor domain (PAS domain)"/>
    <property type="match status" value="1"/>
</dbReference>